<dbReference type="GO" id="GO:0016567">
    <property type="term" value="P:protein ubiquitination"/>
    <property type="evidence" value="ECO:0007669"/>
    <property type="project" value="UniProtKB-UniPathway"/>
</dbReference>
<evidence type="ECO:0000256" key="1">
    <source>
        <dbReference type="ARBA" id="ARBA00000900"/>
    </source>
</evidence>
<dbReference type="PROSITE" id="PS51698">
    <property type="entry name" value="U_BOX"/>
    <property type="match status" value="1"/>
</dbReference>
<dbReference type="InterPro" id="IPR011989">
    <property type="entry name" value="ARM-like"/>
</dbReference>
<evidence type="ECO:0000256" key="4">
    <source>
        <dbReference type="ARBA" id="ARBA00022679"/>
    </source>
</evidence>
<evidence type="ECO:0000259" key="8">
    <source>
        <dbReference type="PROSITE" id="PS51698"/>
    </source>
</evidence>
<dbReference type="EMBL" id="PKPP01000022">
    <property type="protein sequence ID" value="PWA99384.1"/>
    <property type="molecule type" value="Genomic_DNA"/>
</dbReference>
<dbReference type="InterPro" id="IPR003613">
    <property type="entry name" value="Ubox_domain"/>
</dbReference>
<dbReference type="InterPro" id="IPR015943">
    <property type="entry name" value="WD40/YVTN_repeat-like_dom_sf"/>
</dbReference>
<comment type="catalytic activity">
    <reaction evidence="1">
        <text>S-ubiquitinyl-[E2 ubiquitin-conjugating enzyme]-L-cysteine + [acceptor protein]-L-lysine = [E2 ubiquitin-conjugating enzyme]-L-cysteine + N(6)-ubiquitinyl-[acceptor protein]-L-lysine.</text>
        <dbReference type="EC" id="2.3.2.27"/>
    </reaction>
</comment>
<evidence type="ECO:0000256" key="5">
    <source>
        <dbReference type="PROSITE-ProRule" id="PRU00221"/>
    </source>
</evidence>
<dbReference type="InterPro" id="IPR036322">
    <property type="entry name" value="WD40_repeat_dom_sf"/>
</dbReference>
<dbReference type="InterPro" id="IPR045210">
    <property type="entry name" value="RING-Ubox_PUB"/>
</dbReference>
<dbReference type="Gene3D" id="2.130.10.10">
    <property type="entry name" value="YVTN repeat-like/Quinoprotein amine dehydrogenase"/>
    <property type="match status" value="2"/>
</dbReference>
<evidence type="ECO:0000256" key="3">
    <source>
        <dbReference type="ARBA" id="ARBA00012483"/>
    </source>
</evidence>
<dbReference type="SMART" id="SM00504">
    <property type="entry name" value="Ubox"/>
    <property type="match status" value="1"/>
</dbReference>
<dbReference type="SMART" id="SM00320">
    <property type="entry name" value="WD40"/>
    <property type="match status" value="6"/>
</dbReference>
<dbReference type="Gene3D" id="3.30.40.10">
    <property type="entry name" value="Zinc/RING finger domain, C3HC4 (zinc finger)"/>
    <property type="match status" value="1"/>
</dbReference>
<dbReference type="InterPro" id="IPR056514">
    <property type="entry name" value="ARM_LIN_2nd"/>
</dbReference>
<dbReference type="InterPro" id="IPR052858">
    <property type="entry name" value="E3_ubiquitin-ligase_LIN"/>
</dbReference>
<dbReference type="InterPro" id="IPR056512">
    <property type="entry name" value="LIN_N"/>
</dbReference>
<dbReference type="SUPFAM" id="SSF50978">
    <property type="entry name" value="WD40 repeat-like"/>
    <property type="match status" value="1"/>
</dbReference>
<gene>
    <name evidence="9" type="ORF">CTI12_AA009250</name>
</gene>
<keyword evidence="10" id="KW-1185">Reference proteome</keyword>
<dbReference type="Pfam" id="PF23654">
    <property type="entry name" value="ARM_LIN_2nd"/>
    <property type="match status" value="1"/>
</dbReference>
<name>A0A2U1QMZ9_ARTAN</name>
<comment type="caution">
    <text evidence="9">The sequence shown here is derived from an EMBL/GenBank/DDBJ whole genome shotgun (WGS) entry which is preliminary data.</text>
</comment>
<sequence>MSTTTTATDILKQTTTFLTQTLSQPDNRRHILTTLLTKLSPSIQLHIKQLNLASETLENAIDTTNVAVKTSSLCLSEKLLLSYPQNPFSSFLLSLIYTLSKRHKDACFMFLEVFETNPFVARSEVAPQVFEEMFLVNFVPVLEWYNEKRSRILSGLNSGSCGYESDENSVVMDSVVSCMDLLSKMNGDQALELKELEREYEYVLDENCRVFVEYFKEVLENEDGDIVIVPPSIVLEVHKGEGYEYNRDEKSLLSTEFGSRNGRLHKPIWTDEGQQSIEIQISRNKTLSKFPSFFPERVSPRVFTNQRSSSRLSRLSPNNKDPESEPEDNSSSMSTSDSDAELEEGNIEIPSLDSKQTQSQKHKQPIIIESSSFDPLMEDYDNPINEGKHTPPKDFVCPITTHIFNDPVTLETGQTYERKAIQHWLERGNSTCPITRQKLHNTQLPKTNYVLKRLIASWQELTPQVISSPESVISQAPIDGTLDELKVEITKLCTSEVLKEAETAVFKIERFWQELPESRMELEIQTMLSQPHVINGFIEILFSSIDTRVLIATVYLLSELASRDNNVISTLTRVDSDMECVIALFKKGLFEAVVLIYLLKPSTVTLLQMEMTDSLLSVVSKKEEEFFKMCVKPKAAAVFLLGQIATSSDDGAVFDVIRRIISGMAIECIINSLESEWIEERFTAVSILLRCIQEDGKCRNVIADTAELAPVLEIFVEANDRDRFEIVQFLSELVKLNRRTFNNQILHIIKDEGTFSTMHTLLTYLQTAAMDQLPVVAGLLLQLDLLAEPRKMSIYREEAIDTLISCLKCSDSPATQIAAADTILALQGRFSSSGKPLVRTYLLKHAGIDKSYRSTMRKEQLAAISGEVQETMEEEKAAEEWERKAAFVLVSHEFGLIFEALSEGLKSRYAEICSACFVSAVWLVHMLTLLPDTGLQGAARICLLNHFLSIFKSAKDTEDKALSMLALSSFIHDPDGLREITTHMKDILKGIREFKKSSTVAFEMLKVFSEGNESSADLWNHKELTQQDCSMNGEVLSIVCIKDKILSGHSDGTIKVWMGKGSILHPIQEVREHSKAVTSLTVLQSGDTLYSGSHDKTVRGWFINKEMIQCDQVYDVKDHVNNLLVANSISCFIPQGAGIKIHSWSGTSKLLNTSKYVKCLALVHGRLYSGCQDNSIQEIDLATGTLSSIQSGSRKLLGKSNPVHALKVHDGLVYSASSSIEGTVLKVWNASNYNLVQTVSLASEVRTMAISSDMIYMGCKGGTVEVWCRKKLSRKETLQTGTNCRVICMALDSNEDFLVVGTSDGRIQAWGKLAYNVLMLLRMLYKRYRRVNVISEMTLLTFSLGCLWSVSFSKGVYHTRDIPLNHDIIHPRGFSRTLYRLCFVTRPVFDLLRLLFLPFQLFVDLIFANVLFVLIIRPLSRITLSFSIRYNVQRGQCIRVDQEAVHALTRITLQKVTVH</sequence>
<dbReference type="Gene3D" id="1.25.10.10">
    <property type="entry name" value="Leucine-rich Repeat Variant"/>
    <property type="match status" value="1"/>
</dbReference>
<dbReference type="STRING" id="35608.A0A2U1QMZ9"/>
<protein>
    <recommendedName>
        <fullName evidence="3">RING-type E3 ubiquitin transferase</fullName>
        <ecNumber evidence="3">2.3.2.27</ecNumber>
    </recommendedName>
</protein>
<dbReference type="SUPFAM" id="SSF48371">
    <property type="entry name" value="ARM repeat"/>
    <property type="match status" value="1"/>
</dbReference>
<dbReference type="Pfam" id="PF00400">
    <property type="entry name" value="WD40"/>
    <property type="match status" value="2"/>
</dbReference>
<dbReference type="OrthoDB" id="6252103at2759"/>
<keyword evidence="5" id="KW-0853">WD repeat</keyword>
<dbReference type="InterPro" id="IPR013083">
    <property type="entry name" value="Znf_RING/FYVE/PHD"/>
</dbReference>
<dbReference type="InterPro" id="IPR055566">
    <property type="entry name" value="ARM_LIN"/>
</dbReference>
<dbReference type="SUPFAM" id="SSF57850">
    <property type="entry name" value="RING/U-box"/>
    <property type="match status" value="1"/>
</dbReference>
<feature type="compositionally biased region" description="Low complexity" evidence="6">
    <location>
        <begin position="307"/>
        <end position="316"/>
    </location>
</feature>
<evidence type="ECO:0000313" key="9">
    <source>
        <dbReference type="EMBL" id="PWA99384.1"/>
    </source>
</evidence>
<dbReference type="Proteomes" id="UP000245207">
    <property type="component" value="Unassembled WGS sequence"/>
</dbReference>
<feature type="transmembrane region" description="Helical" evidence="7">
    <location>
        <begin position="1395"/>
        <end position="1416"/>
    </location>
</feature>
<dbReference type="PANTHER" id="PTHR47446:SF2">
    <property type="entry name" value="RING-TYPE E3 UBIQUITIN TRANSFERASE"/>
    <property type="match status" value="1"/>
</dbReference>
<dbReference type="PROSITE" id="PS50082">
    <property type="entry name" value="WD_REPEATS_2"/>
    <property type="match status" value="1"/>
</dbReference>
<dbReference type="CDD" id="cd16664">
    <property type="entry name" value="RING-Ubox_PUB"/>
    <property type="match status" value="1"/>
</dbReference>
<dbReference type="PROSITE" id="PS50294">
    <property type="entry name" value="WD_REPEATS_REGION"/>
    <property type="match status" value="1"/>
</dbReference>
<keyword evidence="7" id="KW-0812">Transmembrane</keyword>
<dbReference type="Pfam" id="PF23568">
    <property type="entry name" value="ARM_LIN"/>
    <property type="match status" value="1"/>
</dbReference>
<evidence type="ECO:0000256" key="2">
    <source>
        <dbReference type="ARBA" id="ARBA00004906"/>
    </source>
</evidence>
<comment type="pathway">
    <text evidence="2">Protein modification; protein ubiquitination.</text>
</comment>
<dbReference type="Pfam" id="PF23628">
    <property type="entry name" value="ARM_LIN_C"/>
    <property type="match status" value="1"/>
</dbReference>
<keyword evidence="4" id="KW-0808">Transferase</keyword>
<accession>A0A2U1QMZ9</accession>
<proteinExistence type="predicted"/>
<dbReference type="GO" id="GO:0061630">
    <property type="term" value="F:ubiquitin protein ligase activity"/>
    <property type="evidence" value="ECO:0007669"/>
    <property type="project" value="UniProtKB-EC"/>
</dbReference>
<dbReference type="InterPro" id="IPR001680">
    <property type="entry name" value="WD40_rpt"/>
</dbReference>
<dbReference type="PANTHER" id="PTHR47446">
    <property type="entry name" value="RING-TYPE E3 UBIQUITIN TRANSFERASE"/>
    <property type="match status" value="1"/>
</dbReference>
<dbReference type="InterPro" id="IPR016024">
    <property type="entry name" value="ARM-type_fold"/>
</dbReference>
<evidence type="ECO:0000256" key="6">
    <source>
        <dbReference type="SAM" id="MobiDB-lite"/>
    </source>
</evidence>
<organism evidence="9 10">
    <name type="scientific">Artemisia annua</name>
    <name type="common">Sweet wormwood</name>
    <dbReference type="NCBI Taxonomy" id="35608"/>
    <lineage>
        <taxon>Eukaryota</taxon>
        <taxon>Viridiplantae</taxon>
        <taxon>Streptophyta</taxon>
        <taxon>Embryophyta</taxon>
        <taxon>Tracheophyta</taxon>
        <taxon>Spermatophyta</taxon>
        <taxon>Magnoliopsida</taxon>
        <taxon>eudicotyledons</taxon>
        <taxon>Gunneridae</taxon>
        <taxon>Pentapetalae</taxon>
        <taxon>asterids</taxon>
        <taxon>campanulids</taxon>
        <taxon>Asterales</taxon>
        <taxon>Asteraceae</taxon>
        <taxon>Asteroideae</taxon>
        <taxon>Anthemideae</taxon>
        <taxon>Artemisiinae</taxon>
        <taxon>Artemisia</taxon>
    </lineage>
</organism>
<keyword evidence="7" id="KW-0472">Membrane</keyword>
<dbReference type="Pfam" id="PF04564">
    <property type="entry name" value="U-box"/>
    <property type="match status" value="1"/>
</dbReference>
<feature type="region of interest" description="Disordered" evidence="6">
    <location>
        <begin position="304"/>
        <end position="369"/>
    </location>
</feature>
<feature type="repeat" description="WD" evidence="5">
    <location>
        <begin position="1070"/>
        <end position="1101"/>
    </location>
</feature>
<evidence type="ECO:0000313" key="10">
    <source>
        <dbReference type="Proteomes" id="UP000245207"/>
    </source>
</evidence>
<evidence type="ECO:0000256" key="7">
    <source>
        <dbReference type="SAM" id="Phobius"/>
    </source>
</evidence>
<dbReference type="UniPathway" id="UPA00143"/>
<keyword evidence="7" id="KW-1133">Transmembrane helix</keyword>
<feature type="domain" description="U-box" evidence="8">
    <location>
        <begin position="390"/>
        <end position="465"/>
    </location>
</feature>
<reference evidence="9 10" key="1">
    <citation type="journal article" date="2018" name="Mol. Plant">
        <title>The genome of Artemisia annua provides insight into the evolution of Asteraceae family and artemisinin biosynthesis.</title>
        <authorList>
            <person name="Shen Q."/>
            <person name="Zhang L."/>
            <person name="Liao Z."/>
            <person name="Wang S."/>
            <person name="Yan T."/>
            <person name="Shi P."/>
            <person name="Liu M."/>
            <person name="Fu X."/>
            <person name="Pan Q."/>
            <person name="Wang Y."/>
            <person name="Lv Z."/>
            <person name="Lu X."/>
            <person name="Zhang F."/>
            <person name="Jiang W."/>
            <person name="Ma Y."/>
            <person name="Chen M."/>
            <person name="Hao X."/>
            <person name="Li L."/>
            <person name="Tang Y."/>
            <person name="Lv G."/>
            <person name="Zhou Y."/>
            <person name="Sun X."/>
            <person name="Brodelius P.E."/>
            <person name="Rose J.K.C."/>
            <person name="Tang K."/>
        </authorList>
    </citation>
    <scope>NUCLEOTIDE SEQUENCE [LARGE SCALE GENOMIC DNA]</scope>
    <source>
        <strain evidence="10">cv. Huhao1</strain>
        <tissue evidence="9">Leaf</tissue>
    </source>
</reference>
<dbReference type="EC" id="2.3.2.27" evidence="3"/>